<dbReference type="InterPro" id="IPR033885">
    <property type="entry name" value="AlkB/XylM"/>
</dbReference>
<evidence type="ECO:0000256" key="6">
    <source>
        <dbReference type="ARBA" id="ARBA00022723"/>
    </source>
</evidence>
<dbReference type="InterPro" id="IPR005804">
    <property type="entry name" value="FA_desaturase_dom"/>
</dbReference>
<feature type="transmembrane region" description="Helical" evidence="12">
    <location>
        <begin position="12"/>
        <end position="36"/>
    </location>
</feature>
<evidence type="ECO:0000256" key="7">
    <source>
        <dbReference type="ARBA" id="ARBA00022989"/>
    </source>
</evidence>
<dbReference type="GO" id="GO:0046872">
    <property type="term" value="F:metal ion binding"/>
    <property type="evidence" value="ECO:0007669"/>
    <property type="project" value="UniProtKB-KW"/>
</dbReference>
<keyword evidence="7 12" id="KW-1133">Transmembrane helix</keyword>
<dbReference type="EMBL" id="FOCE01000002">
    <property type="protein sequence ID" value="SEM96717.1"/>
    <property type="molecule type" value="Genomic_DNA"/>
</dbReference>
<keyword evidence="5 12" id="KW-0812">Transmembrane</keyword>
<dbReference type="CDD" id="cd03512">
    <property type="entry name" value="Alkane-hydroxylase"/>
    <property type="match status" value="1"/>
</dbReference>
<reference evidence="14 15" key="1">
    <citation type="submission" date="2016-10" db="EMBL/GenBank/DDBJ databases">
        <authorList>
            <person name="de Groot N.N."/>
        </authorList>
    </citation>
    <scope>NUCLEOTIDE SEQUENCE [LARGE SCALE GENOMIC DNA]</scope>
    <source>
        <strain evidence="14 15">DSM 3857</strain>
    </source>
</reference>
<sequence>MTRAQPLPPMILFSLAALSPLALLLWGIWMGGLWVLPGLLYMGLLTALLDHLIPLVAPDAPEGAEFPAADALLVALGVAHLVAFPLAVWAIAGDSGQSLAARVVVFLGFGQFFGQVSNPAAHELIHRGSRGLFRLGMAVYVTLLNGHHTSAHRLVHHRHVATPDDPNSARGDESFYAFLPRAYFGSFRAGLRAENARRAVQPGGLHPYALYIGGALLCLGLGALIAGLPGLLVWLALAAYATAQLMLSDYVQHYGLSRARLPDGRLEPVGDRHSWNAPHWFSSGVMLNAPRHSDHHAHPARPYPALRLPSPDEAPWLPYSLPLCAMIALFPRRWRRLMQPRLAAWNNRTP</sequence>
<keyword evidence="9" id="KW-0408">Iron</keyword>
<organism evidence="14 15">
    <name type="scientific">Gemmobacter aquatilis</name>
    <dbReference type="NCBI Taxonomy" id="933059"/>
    <lineage>
        <taxon>Bacteria</taxon>
        <taxon>Pseudomonadati</taxon>
        <taxon>Pseudomonadota</taxon>
        <taxon>Alphaproteobacteria</taxon>
        <taxon>Rhodobacterales</taxon>
        <taxon>Paracoccaceae</taxon>
        <taxon>Gemmobacter</taxon>
    </lineage>
</organism>
<dbReference type="Pfam" id="PF00487">
    <property type="entry name" value="FA_desaturase"/>
    <property type="match status" value="1"/>
</dbReference>
<keyword evidence="8" id="KW-0560">Oxidoreductase</keyword>
<evidence type="ECO:0000256" key="11">
    <source>
        <dbReference type="ARBA" id="ARBA00023136"/>
    </source>
</evidence>
<dbReference type="GO" id="GO:0006629">
    <property type="term" value="P:lipid metabolic process"/>
    <property type="evidence" value="ECO:0007669"/>
    <property type="project" value="InterPro"/>
</dbReference>
<dbReference type="GO" id="GO:0004497">
    <property type="term" value="F:monooxygenase activity"/>
    <property type="evidence" value="ECO:0007669"/>
    <property type="project" value="UniProtKB-KW"/>
</dbReference>
<name>A0A1H8CRH8_9RHOB</name>
<evidence type="ECO:0000256" key="9">
    <source>
        <dbReference type="ARBA" id="ARBA00023004"/>
    </source>
</evidence>
<feature type="transmembrane region" description="Helical" evidence="12">
    <location>
        <begin position="208"/>
        <end position="241"/>
    </location>
</feature>
<gene>
    <name evidence="14" type="ORF">SAMN04488103_102581</name>
</gene>
<comment type="similarity">
    <text evidence="2">Belongs to the fatty acid desaturase type 1 family. AlkB subfamily.</text>
</comment>
<evidence type="ECO:0000313" key="15">
    <source>
        <dbReference type="Proteomes" id="UP000198761"/>
    </source>
</evidence>
<evidence type="ECO:0000256" key="2">
    <source>
        <dbReference type="ARBA" id="ARBA00010823"/>
    </source>
</evidence>
<keyword evidence="10 14" id="KW-0503">Monooxygenase</keyword>
<keyword evidence="15" id="KW-1185">Reference proteome</keyword>
<keyword evidence="3" id="KW-1003">Cell membrane</keyword>
<feature type="transmembrane region" description="Helical" evidence="12">
    <location>
        <begin position="316"/>
        <end position="334"/>
    </location>
</feature>
<dbReference type="GO" id="GO:0005886">
    <property type="term" value="C:plasma membrane"/>
    <property type="evidence" value="ECO:0007669"/>
    <property type="project" value="UniProtKB-SubCell"/>
</dbReference>
<dbReference type="PANTHER" id="PTHR38674">
    <property type="entry name" value="ALKANE 1-MONOOXYGENASE 1"/>
    <property type="match status" value="1"/>
</dbReference>
<dbReference type="AlphaFoldDB" id="A0A1H8CRH8"/>
<accession>A0A1H8CRH8</accession>
<comment type="subcellular location">
    <subcellularLocation>
        <location evidence="1">Cell inner membrane</location>
        <topology evidence="1">Multi-pass membrane protein</topology>
    </subcellularLocation>
</comment>
<proteinExistence type="inferred from homology"/>
<keyword evidence="4" id="KW-0997">Cell inner membrane</keyword>
<evidence type="ECO:0000259" key="13">
    <source>
        <dbReference type="Pfam" id="PF00487"/>
    </source>
</evidence>
<evidence type="ECO:0000256" key="8">
    <source>
        <dbReference type="ARBA" id="ARBA00023002"/>
    </source>
</evidence>
<dbReference type="Proteomes" id="UP000198761">
    <property type="component" value="Unassembled WGS sequence"/>
</dbReference>
<keyword evidence="6" id="KW-0479">Metal-binding</keyword>
<feature type="transmembrane region" description="Helical" evidence="12">
    <location>
        <begin position="71"/>
        <end position="92"/>
    </location>
</feature>
<evidence type="ECO:0000256" key="5">
    <source>
        <dbReference type="ARBA" id="ARBA00022692"/>
    </source>
</evidence>
<dbReference type="PANTHER" id="PTHR38674:SF1">
    <property type="entry name" value="ALKANE 1-MONOOXYGENASE 1"/>
    <property type="match status" value="1"/>
</dbReference>
<evidence type="ECO:0000313" key="14">
    <source>
        <dbReference type="EMBL" id="SEM96717.1"/>
    </source>
</evidence>
<evidence type="ECO:0000256" key="1">
    <source>
        <dbReference type="ARBA" id="ARBA00004429"/>
    </source>
</evidence>
<evidence type="ECO:0000256" key="12">
    <source>
        <dbReference type="SAM" id="Phobius"/>
    </source>
</evidence>
<evidence type="ECO:0000256" key="10">
    <source>
        <dbReference type="ARBA" id="ARBA00023033"/>
    </source>
</evidence>
<evidence type="ECO:0000256" key="3">
    <source>
        <dbReference type="ARBA" id="ARBA00022475"/>
    </source>
</evidence>
<evidence type="ECO:0000256" key="4">
    <source>
        <dbReference type="ARBA" id="ARBA00022519"/>
    </source>
</evidence>
<protein>
    <submittedName>
        <fullName evidence="14">Alkane 1-monooxygenase</fullName>
    </submittedName>
</protein>
<dbReference type="STRING" id="933059.SAMN04488103_102581"/>
<keyword evidence="11 12" id="KW-0472">Membrane</keyword>
<feature type="domain" description="Fatty acid desaturase" evidence="13">
    <location>
        <begin position="104"/>
        <end position="311"/>
    </location>
</feature>
<dbReference type="RefSeq" id="WP_245749392.1">
    <property type="nucleotide sequence ID" value="NZ_FOCE01000002.1"/>
</dbReference>